<accession>A0A1M4Y1H3</accession>
<keyword evidence="2" id="KW-1185">Reference proteome</keyword>
<proteinExistence type="predicted"/>
<evidence type="ECO:0000313" key="1">
    <source>
        <dbReference type="EMBL" id="SHE99687.1"/>
    </source>
</evidence>
<organism evidence="1 2">
    <name type="scientific">Caldanaerobius fijiensis DSM 17918</name>
    <dbReference type="NCBI Taxonomy" id="1121256"/>
    <lineage>
        <taxon>Bacteria</taxon>
        <taxon>Bacillati</taxon>
        <taxon>Bacillota</taxon>
        <taxon>Clostridia</taxon>
        <taxon>Thermoanaerobacterales</taxon>
        <taxon>Thermoanaerobacteraceae</taxon>
        <taxon>Caldanaerobius</taxon>
    </lineage>
</organism>
<evidence type="ECO:0000313" key="2">
    <source>
        <dbReference type="Proteomes" id="UP000184088"/>
    </source>
</evidence>
<dbReference type="EMBL" id="FQVH01000009">
    <property type="protein sequence ID" value="SHE99687.1"/>
    <property type="molecule type" value="Genomic_DNA"/>
</dbReference>
<dbReference type="STRING" id="1121256.SAMN02746089_01132"/>
<reference evidence="1 2" key="1">
    <citation type="submission" date="2016-11" db="EMBL/GenBank/DDBJ databases">
        <authorList>
            <person name="Jaros S."/>
            <person name="Januszkiewicz K."/>
            <person name="Wedrychowicz H."/>
        </authorList>
    </citation>
    <scope>NUCLEOTIDE SEQUENCE [LARGE SCALE GENOMIC DNA]</scope>
    <source>
        <strain evidence="1 2">DSM 17918</strain>
    </source>
</reference>
<sequence length="56" mass="6793">MNKQLRSMGRKNFLNDGTNHRFKAKIPITIDKKVIMVVERRKDRFREINESIKEFD</sequence>
<dbReference type="RefSeq" id="WP_159432370.1">
    <property type="nucleotide sequence ID" value="NZ_FQVH01000009.1"/>
</dbReference>
<name>A0A1M4Y1H3_9THEO</name>
<dbReference type="AlphaFoldDB" id="A0A1M4Y1H3"/>
<dbReference type="Proteomes" id="UP000184088">
    <property type="component" value="Unassembled WGS sequence"/>
</dbReference>
<protein>
    <submittedName>
        <fullName evidence="1">Uncharacterized protein</fullName>
    </submittedName>
</protein>
<gene>
    <name evidence="1" type="ORF">SAMN02746089_01132</name>
</gene>